<dbReference type="Proteomes" id="UP000217790">
    <property type="component" value="Unassembled WGS sequence"/>
</dbReference>
<organism evidence="1 2">
    <name type="scientific">Armillaria gallica</name>
    <name type="common">Bulbous honey fungus</name>
    <name type="synonym">Armillaria bulbosa</name>
    <dbReference type="NCBI Taxonomy" id="47427"/>
    <lineage>
        <taxon>Eukaryota</taxon>
        <taxon>Fungi</taxon>
        <taxon>Dikarya</taxon>
        <taxon>Basidiomycota</taxon>
        <taxon>Agaricomycotina</taxon>
        <taxon>Agaricomycetes</taxon>
        <taxon>Agaricomycetidae</taxon>
        <taxon>Agaricales</taxon>
        <taxon>Marasmiineae</taxon>
        <taxon>Physalacriaceae</taxon>
        <taxon>Armillaria</taxon>
    </lineage>
</organism>
<protein>
    <submittedName>
        <fullName evidence="1">Uncharacterized protein</fullName>
    </submittedName>
</protein>
<keyword evidence="2" id="KW-1185">Reference proteome</keyword>
<proteinExistence type="predicted"/>
<accession>A0A2H3CDA0</accession>
<dbReference type="AlphaFoldDB" id="A0A2H3CDA0"/>
<dbReference type="EMBL" id="KZ293736">
    <property type="protein sequence ID" value="PBK81051.1"/>
    <property type="molecule type" value="Genomic_DNA"/>
</dbReference>
<gene>
    <name evidence="1" type="ORF">ARMGADRAFT_1039637</name>
</gene>
<dbReference type="InParanoid" id="A0A2H3CDA0"/>
<name>A0A2H3CDA0_ARMGA</name>
<sequence>MTGIKCSKHQHLLILNLVHKNVRGHQSHWNCDSESNSWFNFVDDVNGEKVSNARKLILDNVNVNNENVVMEYHPSANHETCVLPFKEFLNSSGVKQNSTFDKCPWHLFREDKKSGARVHFFNEPWTGDTWWEIQTMKNNVFILVLFA</sequence>
<evidence type="ECO:0000313" key="2">
    <source>
        <dbReference type="Proteomes" id="UP000217790"/>
    </source>
</evidence>
<evidence type="ECO:0000313" key="1">
    <source>
        <dbReference type="EMBL" id="PBK81051.1"/>
    </source>
</evidence>
<reference evidence="2" key="1">
    <citation type="journal article" date="2017" name="Nat. Ecol. Evol.">
        <title>Genome expansion and lineage-specific genetic innovations in the forest pathogenic fungi Armillaria.</title>
        <authorList>
            <person name="Sipos G."/>
            <person name="Prasanna A.N."/>
            <person name="Walter M.C."/>
            <person name="O'Connor E."/>
            <person name="Balint B."/>
            <person name="Krizsan K."/>
            <person name="Kiss B."/>
            <person name="Hess J."/>
            <person name="Varga T."/>
            <person name="Slot J."/>
            <person name="Riley R."/>
            <person name="Boka B."/>
            <person name="Rigling D."/>
            <person name="Barry K."/>
            <person name="Lee J."/>
            <person name="Mihaltcheva S."/>
            <person name="LaButti K."/>
            <person name="Lipzen A."/>
            <person name="Waldron R."/>
            <person name="Moloney N.M."/>
            <person name="Sperisen C."/>
            <person name="Kredics L."/>
            <person name="Vagvoelgyi C."/>
            <person name="Patrignani A."/>
            <person name="Fitzpatrick D."/>
            <person name="Nagy I."/>
            <person name="Doyle S."/>
            <person name="Anderson J.B."/>
            <person name="Grigoriev I.V."/>
            <person name="Gueldener U."/>
            <person name="Muensterkoetter M."/>
            <person name="Nagy L.G."/>
        </authorList>
    </citation>
    <scope>NUCLEOTIDE SEQUENCE [LARGE SCALE GENOMIC DNA]</scope>
    <source>
        <strain evidence="2">Ar21-2</strain>
    </source>
</reference>